<protein>
    <submittedName>
        <fullName evidence="1">Uncharacterized protein</fullName>
    </submittedName>
</protein>
<evidence type="ECO:0000313" key="2">
    <source>
        <dbReference type="Proteomes" id="UP000322791"/>
    </source>
</evidence>
<gene>
    <name evidence="1" type="ORF">FY528_00835</name>
</gene>
<keyword evidence="2" id="KW-1185">Reference proteome</keyword>
<comment type="caution">
    <text evidence="1">The sequence shown here is derived from an EMBL/GenBank/DDBJ whole genome shotgun (WGS) entry which is preliminary data.</text>
</comment>
<name>A0A5D6VFN5_9BACT</name>
<reference evidence="1 2" key="1">
    <citation type="submission" date="2019-08" db="EMBL/GenBank/DDBJ databases">
        <authorList>
            <person name="Seo M.-J."/>
        </authorList>
    </citation>
    <scope>NUCLEOTIDE SEQUENCE [LARGE SCALE GENOMIC DNA]</scope>
    <source>
        <strain evidence="1 2">KIGAM108</strain>
    </source>
</reference>
<evidence type="ECO:0000313" key="1">
    <source>
        <dbReference type="EMBL" id="TYZ14306.1"/>
    </source>
</evidence>
<dbReference type="Proteomes" id="UP000322791">
    <property type="component" value="Unassembled WGS sequence"/>
</dbReference>
<dbReference type="AlphaFoldDB" id="A0A5D6VFN5"/>
<dbReference type="EMBL" id="VTHL01000001">
    <property type="protein sequence ID" value="TYZ14306.1"/>
    <property type="molecule type" value="Genomic_DNA"/>
</dbReference>
<sequence length="276" mass="30441">MSAPTNPGADFTAQKTTEELLFLARNPSLYHQSLVDSARRELQRRGQLPAPEGPAEPMLPLDGWEDEPDAVYSWPRLVLGGVATLAVAGGLWWAARGNAPAPTPAAESSGPPVLVSVETHQIPAFTAEVESDLKTLKRQLPNQERRDTTATRKYLLLARRFWTAEHQTAYFLEHLPQVAADSTLTGQAELIDQEWHRLTSVLVYNHKLRPVMTERLALMRDIAHRRMEALILLKGRYSQGLPLGGKELQATLQPVPNLLAELQGQEATIEGGQLGG</sequence>
<dbReference type="RefSeq" id="WP_149069090.1">
    <property type="nucleotide sequence ID" value="NZ_VTHL01000001.1"/>
</dbReference>
<proteinExistence type="predicted"/>
<accession>A0A5D6VFN5</accession>
<organism evidence="1 2">
    <name type="scientific">Hymenobacter lutimineralis</name>
    <dbReference type="NCBI Taxonomy" id="2606448"/>
    <lineage>
        <taxon>Bacteria</taxon>
        <taxon>Pseudomonadati</taxon>
        <taxon>Bacteroidota</taxon>
        <taxon>Cytophagia</taxon>
        <taxon>Cytophagales</taxon>
        <taxon>Hymenobacteraceae</taxon>
        <taxon>Hymenobacter</taxon>
    </lineage>
</organism>